<organism evidence="1 2">
    <name type="scientific">Salix suchowensis</name>
    <dbReference type="NCBI Taxonomy" id="1278906"/>
    <lineage>
        <taxon>Eukaryota</taxon>
        <taxon>Viridiplantae</taxon>
        <taxon>Streptophyta</taxon>
        <taxon>Embryophyta</taxon>
        <taxon>Tracheophyta</taxon>
        <taxon>Spermatophyta</taxon>
        <taxon>Magnoliopsida</taxon>
        <taxon>eudicotyledons</taxon>
        <taxon>Gunneridae</taxon>
        <taxon>Pentapetalae</taxon>
        <taxon>rosids</taxon>
        <taxon>fabids</taxon>
        <taxon>Malpighiales</taxon>
        <taxon>Salicaceae</taxon>
        <taxon>Saliceae</taxon>
        <taxon>Salix</taxon>
    </lineage>
</organism>
<keyword evidence="2" id="KW-1185">Reference proteome</keyword>
<evidence type="ECO:0000313" key="1">
    <source>
        <dbReference type="EMBL" id="KAJ6311724.1"/>
    </source>
</evidence>
<accession>A0ABQ8ZU60</accession>
<dbReference type="EMBL" id="JAPFFI010000024">
    <property type="protein sequence ID" value="KAJ6311724.1"/>
    <property type="molecule type" value="Genomic_DNA"/>
</dbReference>
<protein>
    <submittedName>
        <fullName evidence="1">Uncharacterized protein</fullName>
    </submittedName>
</protein>
<proteinExistence type="predicted"/>
<reference evidence="1" key="1">
    <citation type="submission" date="2022-10" db="EMBL/GenBank/DDBJ databases">
        <authorList>
            <person name="Hyden B.L."/>
            <person name="Feng K."/>
            <person name="Yates T."/>
            <person name="Jawdy S."/>
            <person name="Smart L.B."/>
            <person name="Muchero W."/>
        </authorList>
    </citation>
    <scope>NUCLEOTIDE SEQUENCE</scope>
    <source>
        <tissue evidence="1">Shoot tip</tissue>
    </source>
</reference>
<reference evidence="1" key="2">
    <citation type="journal article" date="2023" name="Int. J. Mol. Sci.">
        <title>De Novo Assembly and Annotation of 11 Diverse Shrub Willow (Salix) Genomes Reveals Novel Gene Organization in Sex-Linked Regions.</title>
        <authorList>
            <person name="Hyden B."/>
            <person name="Feng K."/>
            <person name="Yates T.B."/>
            <person name="Jawdy S."/>
            <person name="Cereghino C."/>
            <person name="Smart L.B."/>
            <person name="Muchero W."/>
        </authorList>
    </citation>
    <scope>NUCLEOTIDE SEQUENCE</scope>
    <source>
        <tissue evidence="1">Shoot tip</tissue>
    </source>
</reference>
<evidence type="ECO:0000313" key="2">
    <source>
        <dbReference type="Proteomes" id="UP001141253"/>
    </source>
</evidence>
<comment type="caution">
    <text evidence="1">The sequence shown here is derived from an EMBL/GenBank/DDBJ whole genome shotgun (WGS) entry which is preliminary data.</text>
</comment>
<sequence>MLRKSLKSLYTLLIFKDKYNRDCTHAHEWTTISLNIPSNNELRTIIYCTPAAEIPVQRKQRDDMLLLFLYTTNIGPPKIQISCTKLDRRRRCSVGATHGTIGVRMEPHINAFDMVRVQTLWQNSQLLTFFKFIQANCTRSITHQARALLELKGWDVLRSGTLNTALRLPWFLSHIVVAVAE</sequence>
<dbReference type="Proteomes" id="UP001141253">
    <property type="component" value="Chromosome 10"/>
</dbReference>
<name>A0ABQ8ZU60_9ROSI</name>
<gene>
    <name evidence="1" type="ORF">OIU77_013473</name>
</gene>